<keyword evidence="1" id="KW-1133">Transmembrane helix</keyword>
<evidence type="ECO:0000313" key="2">
    <source>
        <dbReference type="Ensembl" id="ENSPREP00000002922.1"/>
    </source>
</evidence>
<reference evidence="2" key="2">
    <citation type="submission" date="2025-08" db="UniProtKB">
        <authorList>
            <consortium name="Ensembl"/>
        </authorList>
    </citation>
    <scope>IDENTIFICATION</scope>
    <source>
        <strain evidence="2">Guanapo</strain>
    </source>
</reference>
<name>A0A3P9N006_POERE</name>
<dbReference type="AlphaFoldDB" id="A0A3P9N006"/>
<sequence>MSFWFLNLYLVNGRDHVPWFSAFRLLWFLFACCCFLGLLPCAERNSFNPGASSKQSAVKCSLQRTEDGVGSQLPLVL</sequence>
<keyword evidence="3" id="KW-1185">Reference proteome</keyword>
<proteinExistence type="predicted"/>
<dbReference type="Ensembl" id="ENSPRET00000002975.1">
    <property type="protein sequence ID" value="ENSPREP00000002922.1"/>
    <property type="gene ID" value="ENSPREG00000002121.1"/>
</dbReference>
<protein>
    <submittedName>
        <fullName evidence="2">Uncharacterized protein</fullName>
    </submittedName>
</protein>
<reference evidence="3" key="1">
    <citation type="submission" date="2013-11" db="EMBL/GenBank/DDBJ databases">
        <title>The genomic landscape of the Guanapo guppy.</title>
        <authorList>
            <person name="Kuenstner A."/>
            <person name="Dreyer C."/>
        </authorList>
    </citation>
    <scope>NUCLEOTIDE SEQUENCE</scope>
    <source>
        <strain evidence="3">Guanapo</strain>
    </source>
</reference>
<reference evidence="2" key="3">
    <citation type="submission" date="2025-09" db="UniProtKB">
        <authorList>
            <consortium name="Ensembl"/>
        </authorList>
    </citation>
    <scope>IDENTIFICATION</scope>
    <source>
        <strain evidence="2">Guanapo</strain>
    </source>
</reference>
<feature type="transmembrane region" description="Helical" evidence="1">
    <location>
        <begin position="20"/>
        <end position="39"/>
    </location>
</feature>
<evidence type="ECO:0000256" key="1">
    <source>
        <dbReference type="SAM" id="Phobius"/>
    </source>
</evidence>
<dbReference type="Proteomes" id="UP000242638">
    <property type="component" value="Unassembled WGS sequence"/>
</dbReference>
<organism evidence="2 3">
    <name type="scientific">Poecilia reticulata</name>
    <name type="common">Guppy</name>
    <name type="synonym">Acanthophacelus reticulatus</name>
    <dbReference type="NCBI Taxonomy" id="8081"/>
    <lineage>
        <taxon>Eukaryota</taxon>
        <taxon>Metazoa</taxon>
        <taxon>Chordata</taxon>
        <taxon>Craniata</taxon>
        <taxon>Vertebrata</taxon>
        <taxon>Euteleostomi</taxon>
        <taxon>Actinopterygii</taxon>
        <taxon>Neopterygii</taxon>
        <taxon>Teleostei</taxon>
        <taxon>Neoteleostei</taxon>
        <taxon>Acanthomorphata</taxon>
        <taxon>Ovalentaria</taxon>
        <taxon>Atherinomorphae</taxon>
        <taxon>Cyprinodontiformes</taxon>
        <taxon>Poeciliidae</taxon>
        <taxon>Poeciliinae</taxon>
        <taxon>Poecilia</taxon>
    </lineage>
</organism>
<keyword evidence="1" id="KW-0812">Transmembrane</keyword>
<evidence type="ECO:0000313" key="3">
    <source>
        <dbReference type="Proteomes" id="UP000242638"/>
    </source>
</evidence>
<keyword evidence="1" id="KW-0472">Membrane</keyword>
<accession>A0A3P9N006</accession>
<dbReference type="Bgee" id="ENSPREG00000002121">
    <property type="expression patterns" value="Expressed in caudal fin"/>
</dbReference>